<name>A0A5D4RJG1_9BACI</name>
<accession>A0A5D4RJG1</accession>
<dbReference type="Proteomes" id="UP000322997">
    <property type="component" value="Unassembled WGS sequence"/>
</dbReference>
<dbReference type="Gene3D" id="3.40.50.300">
    <property type="entry name" value="P-loop containing nucleotide triphosphate hydrolases"/>
    <property type="match status" value="1"/>
</dbReference>
<dbReference type="PANTHER" id="PTHR42939">
    <property type="entry name" value="ABC TRANSPORTER ATP-BINDING PROTEIN ALBC-RELATED"/>
    <property type="match status" value="1"/>
</dbReference>
<feature type="domain" description="ABC transporter" evidence="4">
    <location>
        <begin position="7"/>
        <end position="218"/>
    </location>
</feature>
<evidence type="ECO:0000313" key="6">
    <source>
        <dbReference type="Proteomes" id="UP000322997"/>
    </source>
</evidence>
<reference evidence="5 6" key="1">
    <citation type="submission" date="2019-08" db="EMBL/GenBank/DDBJ databases">
        <title>Bacillus genomes from the desert of Cuatro Cienegas, Coahuila.</title>
        <authorList>
            <person name="Olmedo-Alvarez G."/>
        </authorList>
    </citation>
    <scope>NUCLEOTIDE SEQUENCE [LARGE SCALE GENOMIC DNA]</scope>
    <source>
        <strain evidence="5 6">CH108_3D</strain>
    </source>
</reference>
<evidence type="ECO:0000259" key="4">
    <source>
        <dbReference type="PROSITE" id="PS50893"/>
    </source>
</evidence>
<dbReference type="InterPro" id="IPR051782">
    <property type="entry name" value="ABC_Transporter_VariousFunc"/>
</dbReference>
<evidence type="ECO:0000256" key="2">
    <source>
        <dbReference type="ARBA" id="ARBA00022741"/>
    </source>
</evidence>
<dbReference type="EMBL" id="VTEQ01000006">
    <property type="protein sequence ID" value="TYS51437.1"/>
    <property type="molecule type" value="Genomic_DNA"/>
</dbReference>
<dbReference type="SUPFAM" id="SSF52540">
    <property type="entry name" value="P-loop containing nucleoside triphosphate hydrolases"/>
    <property type="match status" value="1"/>
</dbReference>
<dbReference type="Pfam" id="PF00005">
    <property type="entry name" value="ABC_tran"/>
    <property type="match status" value="1"/>
</dbReference>
<dbReference type="AlphaFoldDB" id="A0A5D4RJG1"/>
<comment type="caution">
    <text evidence="5">The sequence shown here is derived from an EMBL/GenBank/DDBJ whole genome shotgun (WGS) entry which is preliminary data.</text>
</comment>
<dbReference type="GO" id="GO:0005524">
    <property type="term" value="F:ATP binding"/>
    <property type="evidence" value="ECO:0007669"/>
    <property type="project" value="UniProtKB-KW"/>
</dbReference>
<dbReference type="CDD" id="cd03230">
    <property type="entry name" value="ABC_DR_subfamily_A"/>
    <property type="match status" value="1"/>
</dbReference>
<keyword evidence="2" id="KW-0547">Nucleotide-binding</keyword>
<sequence length="228" mass="25728">MEMNERIQLRNMTKTIGDKAIIRDVGFSVFRGEIVAFLGQNGAGKTTTLKVAAGLYKADQGEISIDGTSVLIPDDPLLYEELTVREYIQMMKELHRVNALPDHTAFRLEEELEKKIKELSFGNKKKVALYTALIPKPNVLLLDEFISGIDPLNMRLVKDLLRAYAAEGNAILLSTHQLSVAQEFCDSCVLIQDGRILGEKVPLRTISETHSSLEDYFIHMMQEEHVHE</sequence>
<dbReference type="InterPro" id="IPR003439">
    <property type="entry name" value="ABC_transporter-like_ATP-bd"/>
</dbReference>
<dbReference type="PANTHER" id="PTHR42939:SF1">
    <property type="entry name" value="ABC TRANSPORTER ATP-BINDING PROTEIN ALBC-RELATED"/>
    <property type="match status" value="1"/>
</dbReference>
<keyword evidence="3 5" id="KW-0067">ATP-binding</keyword>
<gene>
    <name evidence="5" type="ORF">FZC83_17865</name>
</gene>
<evidence type="ECO:0000256" key="1">
    <source>
        <dbReference type="ARBA" id="ARBA00022448"/>
    </source>
</evidence>
<dbReference type="InterPro" id="IPR027417">
    <property type="entry name" value="P-loop_NTPase"/>
</dbReference>
<keyword evidence="1" id="KW-0813">Transport</keyword>
<organism evidence="5 6">
    <name type="scientific">Rossellomorea marisflavi</name>
    <dbReference type="NCBI Taxonomy" id="189381"/>
    <lineage>
        <taxon>Bacteria</taxon>
        <taxon>Bacillati</taxon>
        <taxon>Bacillota</taxon>
        <taxon>Bacilli</taxon>
        <taxon>Bacillales</taxon>
        <taxon>Bacillaceae</taxon>
        <taxon>Rossellomorea</taxon>
    </lineage>
</organism>
<evidence type="ECO:0000313" key="5">
    <source>
        <dbReference type="EMBL" id="TYS51437.1"/>
    </source>
</evidence>
<dbReference type="InterPro" id="IPR003593">
    <property type="entry name" value="AAA+_ATPase"/>
</dbReference>
<proteinExistence type="predicted"/>
<protein>
    <submittedName>
        <fullName evidence="5">ATP-binding cassette domain-containing protein</fullName>
    </submittedName>
</protein>
<dbReference type="PROSITE" id="PS50893">
    <property type="entry name" value="ABC_TRANSPORTER_2"/>
    <property type="match status" value="1"/>
</dbReference>
<evidence type="ECO:0000256" key="3">
    <source>
        <dbReference type="ARBA" id="ARBA00022840"/>
    </source>
</evidence>
<dbReference type="GO" id="GO:0016887">
    <property type="term" value="F:ATP hydrolysis activity"/>
    <property type="evidence" value="ECO:0007669"/>
    <property type="project" value="InterPro"/>
</dbReference>
<dbReference type="SMART" id="SM00382">
    <property type="entry name" value="AAA"/>
    <property type="match status" value="1"/>
</dbReference>